<dbReference type="PROSITE" id="PS01313">
    <property type="entry name" value="LIPB"/>
    <property type="match status" value="1"/>
</dbReference>
<evidence type="ECO:0000256" key="6">
    <source>
        <dbReference type="PIRSR" id="PIRSR016262-1"/>
    </source>
</evidence>
<evidence type="ECO:0000256" key="1">
    <source>
        <dbReference type="ARBA" id="ARBA00004821"/>
    </source>
</evidence>
<feature type="binding site" evidence="7">
    <location>
        <begin position="174"/>
        <end position="176"/>
    </location>
    <ligand>
        <name>substrate</name>
    </ligand>
</feature>
<protein>
    <recommendedName>
        <fullName evidence="5">Octanoyltransferase</fullName>
        <ecNumber evidence="5">2.3.1.181</ecNumber>
    </recommendedName>
</protein>
<name>A0A4Q4MI71_9PLEO</name>
<dbReference type="FunFam" id="3.30.930.10:FF:000108">
    <property type="entry name" value="Octanoyltransferase"/>
    <property type="match status" value="1"/>
</dbReference>
<evidence type="ECO:0000256" key="2">
    <source>
        <dbReference type="ARBA" id="ARBA00007907"/>
    </source>
</evidence>
<feature type="domain" description="BPL/LPL catalytic" evidence="9">
    <location>
        <begin position="44"/>
        <end position="231"/>
    </location>
</feature>
<evidence type="ECO:0000256" key="3">
    <source>
        <dbReference type="ARBA" id="ARBA00022679"/>
    </source>
</evidence>
<comment type="pathway">
    <text evidence="1 5">Protein modification; protein lipoylation via endogenous pathway; protein N(6)-(lipoyl)lysine from octanoyl-[acyl-carrier-protein]: step 1/2.</text>
</comment>
<dbReference type="PANTHER" id="PTHR10993">
    <property type="entry name" value="OCTANOYLTRANSFERASE"/>
    <property type="match status" value="1"/>
</dbReference>
<proteinExistence type="inferred from homology"/>
<comment type="catalytic activity">
    <reaction evidence="5">
        <text>octanoyl-[ACP] + L-lysyl-[protein] = N(6)-octanoyl-L-lysyl-[protein] + holo-[ACP] + H(+)</text>
        <dbReference type="Rhea" id="RHEA:17665"/>
        <dbReference type="Rhea" id="RHEA-COMP:9636"/>
        <dbReference type="Rhea" id="RHEA-COMP:9685"/>
        <dbReference type="Rhea" id="RHEA-COMP:9752"/>
        <dbReference type="Rhea" id="RHEA-COMP:9928"/>
        <dbReference type="ChEBI" id="CHEBI:15378"/>
        <dbReference type="ChEBI" id="CHEBI:29969"/>
        <dbReference type="ChEBI" id="CHEBI:64479"/>
        <dbReference type="ChEBI" id="CHEBI:78463"/>
        <dbReference type="ChEBI" id="CHEBI:78809"/>
        <dbReference type="EC" id="2.3.1.181"/>
    </reaction>
</comment>
<evidence type="ECO:0000259" key="9">
    <source>
        <dbReference type="PROSITE" id="PS51733"/>
    </source>
</evidence>
<dbReference type="EMBL" id="PDXA01000014">
    <property type="protein sequence ID" value="RYN52124.1"/>
    <property type="molecule type" value="Genomic_DNA"/>
</dbReference>
<dbReference type="AlphaFoldDB" id="A0A4Q4MI71"/>
<dbReference type="InterPro" id="IPR045864">
    <property type="entry name" value="aa-tRNA-synth_II/BPL/LPL"/>
</dbReference>
<dbReference type="Gene3D" id="3.30.930.10">
    <property type="entry name" value="Bira Bifunctional Protein, Domain 2"/>
    <property type="match status" value="1"/>
</dbReference>
<dbReference type="PANTHER" id="PTHR10993:SF7">
    <property type="entry name" value="LIPOYLTRANSFERASE 2, MITOCHONDRIAL-RELATED"/>
    <property type="match status" value="1"/>
</dbReference>
<dbReference type="EC" id="2.3.1.181" evidence="5"/>
<evidence type="ECO:0000256" key="5">
    <source>
        <dbReference type="PIRNR" id="PIRNR016262"/>
    </source>
</evidence>
<evidence type="ECO:0000256" key="4">
    <source>
        <dbReference type="ARBA" id="ARBA00023315"/>
    </source>
</evidence>
<feature type="active site" description="Acyl-thioester intermediate" evidence="6">
    <location>
        <position position="192"/>
    </location>
</feature>
<dbReference type="Pfam" id="PF21948">
    <property type="entry name" value="LplA-B_cat"/>
    <property type="match status" value="1"/>
</dbReference>
<feature type="site" description="Lowers pKa of active site Cys" evidence="8">
    <location>
        <position position="158"/>
    </location>
</feature>
<dbReference type="GO" id="GO:0009249">
    <property type="term" value="P:protein lipoylation"/>
    <property type="evidence" value="ECO:0007669"/>
    <property type="project" value="InterPro"/>
</dbReference>
<dbReference type="NCBIfam" id="TIGR00214">
    <property type="entry name" value="lipB"/>
    <property type="match status" value="1"/>
</dbReference>
<dbReference type="InterPro" id="IPR000544">
    <property type="entry name" value="Octanoyltransferase"/>
</dbReference>
<dbReference type="CDD" id="cd16444">
    <property type="entry name" value="LipB"/>
    <property type="match status" value="1"/>
</dbReference>
<keyword evidence="4 5" id="KW-0012">Acyltransferase</keyword>
<dbReference type="Proteomes" id="UP000292402">
    <property type="component" value="Unassembled WGS sequence"/>
</dbReference>
<dbReference type="SUPFAM" id="SSF55681">
    <property type="entry name" value="Class II aaRS and biotin synthetases"/>
    <property type="match status" value="1"/>
</dbReference>
<comment type="caution">
    <text evidence="10">The sequence shown here is derived from an EMBL/GenBank/DDBJ whole genome shotgun (WGS) entry which is preliminary data.</text>
</comment>
<gene>
    <name evidence="10" type="ORF">AA0114_g4948</name>
</gene>
<comment type="similarity">
    <text evidence="2 5">Belongs to the LipB family.</text>
</comment>
<accession>A0A4Q4MI71</accession>
<dbReference type="PIRSF" id="PIRSF016262">
    <property type="entry name" value="LPLase"/>
    <property type="match status" value="1"/>
</dbReference>
<dbReference type="InterPro" id="IPR020605">
    <property type="entry name" value="Octanoyltransferase_CS"/>
</dbReference>
<evidence type="ECO:0000256" key="7">
    <source>
        <dbReference type="PIRSR" id="PIRSR016262-2"/>
    </source>
</evidence>
<evidence type="ECO:0000313" key="10">
    <source>
        <dbReference type="EMBL" id="RYN52124.1"/>
    </source>
</evidence>
<reference evidence="11" key="1">
    <citation type="journal article" date="2019" name="bioRxiv">
        <title>Genomics, evolutionary history and diagnostics of the Alternaria alternata species group including apple and Asian pear pathotypes.</title>
        <authorList>
            <person name="Armitage A.D."/>
            <person name="Cockerton H.M."/>
            <person name="Sreenivasaprasad S."/>
            <person name="Woodhall J.W."/>
            <person name="Lane C.R."/>
            <person name="Harrison R.J."/>
            <person name="Clarkson J.P."/>
        </authorList>
    </citation>
    <scope>NUCLEOTIDE SEQUENCE [LARGE SCALE GENOMIC DNA]</scope>
    <source>
        <strain evidence="11">FERA 1082</strain>
    </source>
</reference>
<dbReference type="GO" id="GO:0033819">
    <property type="term" value="F:lipoyl(octanoyl) transferase activity"/>
    <property type="evidence" value="ECO:0007669"/>
    <property type="project" value="UniProtKB-EC"/>
</dbReference>
<evidence type="ECO:0000313" key="11">
    <source>
        <dbReference type="Proteomes" id="UP000292402"/>
    </source>
</evidence>
<organism evidence="10 11">
    <name type="scientific">Alternaria tenuissima</name>
    <dbReference type="NCBI Taxonomy" id="119927"/>
    <lineage>
        <taxon>Eukaryota</taxon>
        <taxon>Fungi</taxon>
        <taxon>Dikarya</taxon>
        <taxon>Ascomycota</taxon>
        <taxon>Pezizomycotina</taxon>
        <taxon>Dothideomycetes</taxon>
        <taxon>Pleosporomycetidae</taxon>
        <taxon>Pleosporales</taxon>
        <taxon>Pleosporineae</taxon>
        <taxon>Pleosporaceae</taxon>
        <taxon>Alternaria</taxon>
        <taxon>Alternaria sect. Alternaria</taxon>
        <taxon>Alternaria alternata complex</taxon>
    </lineage>
</organism>
<dbReference type="UniPathway" id="UPA00538">
    <property type="reaction ID" value="UER00592"/>
</dbReference>
<dbReference type="PROSITE" id="PS51733">
    <property type="entry name" value="BPL_LPL_CATALYTIC"/>
    <property type="match status" value="1"/>
</dbReference>
<sequence length="251" mass="27719">MASSIRQRLQHIHLPGPVPYATAARLQELLVSRFLASKPPSNVPPPAPHIITAEFTPVYTCGRREIGTVSTEQQAYLRKPNDTNIRADFVEALRGGQTTFHGPGQLVAYPIIDLRTHKLTPRHYVCLLEKSLIATCAKYGIKAMTTENTGVWTTPDDKIAAIGVHMRRNITSHGVGLNVHTDLWWFDRIVACGLEGKRTTSFAKEGVVGKSVEEVGRSYVEEVGERLLGVEGVERVEKETVDELLEISRGG</sequence>
<evidence type="ECO:0000256" key="8">
    <source>
        <dbReference type="PIRSR" id="PIRSR016262-3"/>
    </source>
</evidence>
<comment type="function">
    <text evidence="5">Catalyzes the transfer of endogenously produced octanoic acid from octanoyl-acyl-carrier-protein onto the lipoyl domains of lipoate-dependent enzymes. Lipoyl-ACP can also act as a substrate although octanoyl-ACP is likely to be the physiological substrate.</text>
</comment>
<feature type="binding site" evidence="7">
    <location>
        <begin position="94"/>
        <end position="101"/>
    </location>
    <ligand>
        <name>substrate</name>
    </ligand>
</feature>
<dbReference type="InterPro" id="IPR004143">
    <property type="entry name" value="BPL_LPL_catalytic"/>
</dbReference>
<keyword evidence="3 5" id="KW-0808">Transferase</keyword>
<feature type="binding site" evidence="7">
    <location>
        <begin position="161"/>
        <end position="163"/>
    </location>
    <ligand>
        <name>substrate</name>
    </ligand>
</feature>